<accession>A0A251UVH8</accession>
<dbReference type="InParanoid" id="A0A251UVH8"/>
<protein>
    <submittedName>
        <fullName evidence="1">Uncharacterized protein</fullName>
    </submittedName>
</protein>
<name>A0A251UVH8_HELAN</name>
<sequence length="65" mass="7348">MPQWLRNTRDDILGEILLSLFEFLQGQHFGFSSFLKVSGDTLTSTSMNRKVTSGTRSKFKSCSKS</sequence>
<dbReference type="Proteomes" id="UP000215914">
    <property type="component" value="Chromosome 5"/>
</dbReference>
<keyword evidence="2" id="KW-1185">Reference proteome</keyword>
<dbReference type="AlphaFoldDB" id="A0A251UVH8"/>
<proteinExistence type="predicted"/>
<organism evidence="1 2">
    <name type="scientific">Helianthus annuus</name>
    <name type="common">Common sunflower</name>
    <dbReference type="NCBI Taxonomy" id="4232"/>
    <lineage>
        <taxon>Eukaryota</taxon>
        <taxon>Viridiplantae</taxon>
        <taxon>Streptophyta</taxon>
        <taxon>Embryophyta</taxon>
        <taxon>Tracheophyta</taxon>
        <taxon>Spermatophyta</taxon>
        <taxon>Magnoliopsida</taxon>
        <taxon>eudicotyledons</taxon>
        <taxon>Gunneridae</taxon>
        <taxon>Pentapetalae</taxon>
        <taxon>asterids</taxon>
        <taxon>campanulids</taxon>
        <taxon>Asterales</taxon>
        <taxon>Asteraceae</taxon>
        <taxon>Asteroideae</taxon>
        <taxon>Heliantheae alliance</taxon>
        <taxon>Heliantheae</taxon>
        <taxon>Helianthus</taxon>
    </lineage>
</organism>
<gene>
    <name evidence="1" type="ORF">HannXRQ_Chr05g0163411</name>
</gene>
<reference evidence="2" key="1">
    <citation type="journal article" date="2017" name="Nature">
        <title>The sunflower genome provides insights into oil metabolism, flowering and Asterid evolution.</title>
        <authorList>
            <person name="Badouin H."/>
            <person name="Gouzy J."/>
            <person name="Grassa C.J."/>
            <person name="Murat F."/>
            <person name="Staton S.E."/>
            <person name="Cottret L."/>
            <person name="Lelandais-Briere C."/>
            <person name="Owens G.L."/>
            <person name="Carrere S."/>
            <person name="Mayjonade B."/>
            <person name="Legrand L."/>
            <person name="Gill N."/>
            <person name="Kane N.C."/>
            <person name="Bowers J.E."/>
            <person name="Hubner S."/>
            <person name="Bellec A."/>
            <person name="Berard A."/>
            <person name="Berges H."/>
            <person name="Blanchet N."/>
            <person name="Boniface M.C."/>
            <person name="Brunel D."/>
            <person name="Catrice O."/>
            <person name="Chaidir N."/>
            <person name="Claudel C."/>
            <person name="Donnadieu C."/>
            <person name="Faraut T."/>
            <person name="Fievet G."/>
            <person name="Helmstetter N."/>
            <person name="King M."/>
            <person name="Knapp S.J."/>
            <person name="Lai Z."/>
            <person name="Le Paslier M.C."/>
            <person name="Lippi Y."/>
            <person name="Lorenzon L."/>
            <person name="Mandel J.R."/>
            <person name="Marage G."/>
            <person name="Marchand G."/>
            <person name="Marquand E."/>
            <person name="Bret-Mestries E."/>
            <person name="Morien E."/>
            <person name="Nambeesan S."/>
            <person name="Nguyen T."/>
            <person name="Pegot-Espagnet P."/>
            <person name="Pouilly N."/>
            <person name="Raftis F."/>
            <person name="Sallet E."/>
            <person name="Schiex T."/>
            <person name="Thomas J."/>
            <person name="Vandecasteele C."/>
            <person name="Vares D."/>
            <person name="Vear F."/>
            <person name="Vautrin S."/>
            <person name="Crespi M."/>
            <person name="Mangin B."/>
            <person name="Burke J.M."/>
            <person name="Salse J."/>
            <person name="Munos S."/>
            <person name="Vincourt P."/>
            <person name="Rieseberg L.H."/>
            <person name="Langlade N.B."/>
        </authorList>
    </citation>
    <scope>NUCLEOTIDE SEQUENCE [LARGE SCALE GENOMIC DNA]</scope>
    <source>
        <strain evidence="2">cv. SF193</strain>
    </source>
</reference>
<evidence type="ECO:0000313" key="1">
    <source>
        <dbReference type="EMBL" id="OTG26866.1"/>
    </source>
</evidence>
<evidence type="ECO:0000313" key="2">
    <source>
        <dbReference type="Proteomes" id="UP000215914"/>
    </source>
</evidence>
<dbReference type="EMBL" id="CM007894">
    <property type="protein sequence ID" value="OTG26866.1"/>
    <property type="molecule type" value="Genomic_DNA"/>
</dbReference>